<dbReference type="Proteomes" id="UP001139994">
    <property type="component" value="Unassembled WGS sequence"/>
</dbReference>
<dbReference type="EMBL" id="JAOSLA010000003">
    <property type="protein sequence ID" value="MCU7237214.1"/>
    <property type="molecule type" value="Genomic_DNA"/>
</dbReference>
<protein>
    <submittedName>
        <fullName evidence="1">Type II toxin-antitoxin system YafO family toxin</fullName>
    </submittedName>
</protein>
<reference evidence="1" key="2">
    <citation type="submission" date="2022-09" db="EMBL/GenBank/DDBJ databases">
        <authorList>
            <person name="Cesa-Luna C."/>
            <person name="Girard L."/>
            <person name="Lood C."/>
            <person name="Hofte M."/>
            <person name="De Mot R."/>
        </authorList>
    </citation>
    <scope>NUCLEOTIDE SEQUENCE</scope>
    <source>
        <strain evidence="1">COR51</strain>
    </source>
</reference>
<proteinExistence type="predicted"/>
<name>A0ABT2V683_9PSED</name>
<evidence type="ECO:0000313" key="2">
    <source>
        <dbReference type="Proteomes" id="UP001139994"/>
    </source>
</evidence>
<sequence>MPSVKVSELFKLGFEDWYDLYVDFHAYKVGGIQPKTFGRDAPLEDKFQLYHIHLATSQPVMLRWASIDEPFRRTHRVDEPENDYWLIYAYDEYLDEYLMLRLMGPGAHNRKGWGSLLRNIVSEIVEPWSLGRVTYDEPD</sequence>
<comment type="caution">
    <text evidence="1">The sequence shown here is derived from an EMBL/GenBank/DDBJ whole genome shotgun (WGS) entry which is preliminary data.</text>
</comment>
<reference evidence="1" key="1">
    <citation type="journal article" date="2022" name="Microbiol. Spectr.">
        <title>An Nuclear Magnetic Resonance Fingerprint Matching Approach for the Identification and Structural Re-Evaluation of Pseudomonas Lipopeptides.</title>
        <authorList>
            <person name="De Roo V."/>
            <person name="Verleysen Y."/>
            <person name="Kovacs B."/>
            <person name="De Vleeschouwer M."/>
            <person name="Muangkaew P."/>
            <person name="Girard L."/>
            <person name="Hofte M."/>
            <person name="De Mot R."/>
            <person name="Madder A."/>
            <person name="Geudens N."/>
            <person name="Martins J.C."/>
        </authorList>
    </citation>
    <scope>NUCLEOTIDE SEQUENCE</scope>
    <source>
        <strain evidence="1">COR51</strain>
    </source>
</reference>
<organism evidence="1 2">
    <name type="scientific">Pseudomonas peradeniyensis</name>
    <dbReference type="NCBI Taxonomy" id="2745488"/>
    <lineage>
        <taxon>Bacteria</taxon>
        <taxon>Pseudomonadati</taxon>
        <taxon>Pseudomonadota</taxon>
        <taxon>Gammaproteobacteria</taxon>
        <taxon>Pseudomonadales</taxon>
        <taxon>Pseudomonadaceae</taxon>
        <taxon>Pseudomonas</taxon>
    </lineage>
</organism>
<reference evidence="1" key="3">
    <citation type="journal article" date="2023" name="mSystems">
        <title>Charting the Lipopeptidome of Nonpathogenic Pseudomonas.</title>
        <authorList>
            <person name="Cesa-Luna C."/>
            <person name="Geudens N."/>
            <person name="Girard L."/>
            <person name="De Roo V."/>
            <person name="Maklad H.R."/>
            <person name="Martins J.C."/>
            <person name="Hofte M."/>
            <person name="De Mot R."/>
        </authorList>
    </citation>
    <scope>NUCLEOTIDE SEQUENCE</scope>
    <source>
        <strain evidence="1">COR51</strain>
    </source>
</reference>
<evidence type="ECO:0000313" key="1">
    <source>
        <dbReference type="EMBL" id="MCU7237214.1"/>
    </source>
</evidence>
<dbReference type="RefSeq" id="WP_082337704.1">
    <property type="nucleotide sequence ID" value="NZ_JAOSLA010000003.1"/>
</dbReference>
<gene>
    <name evidence="1" type="ORF">OC929_04060</name>
</gene>
<dbReference type="Pfam" id="PF13957">
    <property type="entry name" value="YafO_toxin"/>
    <property type="match status" value="1"/>
</dbReference>
<keyword evidence="2" id="KW-1185">Reference proteome</keyword>
<accession>A0ABT2V683</accession>
<dbReference type="InterPro" id="IPR020353">
    <property type="entry name" value="Toxin_YafO"/>
</dbReference>